<protein>
    <submittedName>
        <fullName evidence="2">Uncharacterized protein</fullName>
    </submittedName>
</protein>
<accession>A0A2J5I904</accession>
<dbReference type="AlphaFoldDB" id="A0A2J5I904"/>
<dbReference type="Proteomes" id="UP000235023">
    <property type="component" value="Unassembled WGS sequence"/>
</dbReference>
<evidence type="ECO:0000313" key="3">
    <source>
        <dbReference type="Proteomes" id="UP000235023"/>
    </source>
</evidence>
<proteinExistence type="predicted"/>
<keyword evidence="1" id="KW-0732">Signal</keyword>
<evidence type="ECO:0000313" key="2">
    <source>
        <dbReference type="EMBL" id="PLN86519.1"/>
    </source>
</evidence>
<feature type="chain" id="PRO_5014392618" evidence="1">
    <location>
        <begin position="16"/>
        <end position="95"/>
    </location>
</feature>
<name>A0A2J5I904_9EURO</name>
<gene>
    <name evidence="2" type="ORF">BDW42DRAFT_76509</name>
</gene>
<sequence length="95" mass="10849">MSFLVFLFNVPPTLWLRQAVVRGQSSQPQASRRGSTIHTIQYKNDIYDIKYGVLQVTPEMGCFSSMQPMTEIRNGGIRECQIDAKRRIGARTARE</sequence>
<feature type="signal peptide" evidence="1">
    <location>
        <begin position="1"/>
        <end position="15"/>
    </location>
</feature>
<dbReference type="EMBL" id="KZ559498">
    <property type="protein sequence ID" value="PLN86519.1"/>
    <property type="molecule type" value="Genomic_DNA"/>
</dbReference>
<keyword evidence="3" id="KW-1185">Reference proteome</keyword>
<evidence type="ECO:0000256" key="1">
    <source>
        <dbReference type="SAM" id="SignalP"/>
    </source>
</evidence>
<reference evidence="3" key="1">
    <citation type="submission" date="2017-12" db="EMBL/GenBank/DDBJ databases">
        <authorList>
            <consortium name="DOE Joint Genome Institute"/>
            <person name="Mondo S.J."/>
            <person name="Kjaerbolling I."/>
            <person name="Vesth T.C."/>
            <person name="Frisvad J.C."/>
            <person name="Nybo J.L."/>
            <person name="Theobald S."/>
            <person name="Kuo A."/>
            <person name="Bowyer P."/>
            <person name="Matsuda Y."/>
            <person name="Lyhne E.K."/>
            <person name="Kogle M.E."/>
            <person name="Clum A."/>
            <person name="Lipzen A."/>
            <person name="Salamov A."/>
            <person name="Ngan C.Y."/>
            <person name="Daum C."/>
            <person name="Chiniquy J."/>
            <person name="Barry K."/>
            <person name="LaButti K."/>
            <person name="Haridas S."/>
            <person name="Simmons B.A."/>
            <person name="Magnuson J.K."/>
            <person name="Mortensen U.H."/>
            <person name="Larsen T.O."/>
            <person name="Grigoriev I.V."/>
            <person name="Baker S.E."/>
            <person name="Andersen M.R."/>
            <person name="Nordberg H.P."/>
            <person name="Cantor M.N."/>
            <person name="Hua S.X."/>
        </authorList>
    </citation>
    <scope>NUCLEOTIDE SEQUENCE [LARGE SCALE GENOMIC DNA]</scope>
    <source>
        <strain evidence="3">IBT 19404</strain>
    </source>
</reference>
<organism evidence="2 3">
    <name type="scientific">Aspergillus taichungensis</name>
    <dbReference type="NCBI Taxonomy" id="482145"/>
    <lineage>
        <taxon>Eukaryota</taxon>
        <taxon>Fungi</taxon>
        <taxon>Dikarya</taxon>
        <taxon>Ascomycota</taxon>
        <taxon>Pezizomycotina</taxon>
        <taxon>Eurotiomycetes</taxon>
        <taxon>Eurotiomycetidae</taxon>
        <taxon>Eurotiales</taxon>
        <taxon>Aspergillaceae</taxon>
        <taxon>Aspergillus</taxon>
        <taxon>Aspergillus subgen. Circumdati</taxon>
    </lineage>
</organism>